<evidence type="ECO:0000313" key="3">
    <source>
        <dbReference type="Proteomes" id="UP000184404"/>
    </source>
</evidence>
<keyword evidence="2" id="KW-0282">Flagellum</keyword>
<sequence length="140" mass="15704">MANQLKNCSECGRIFVDTGIGVCRDCYEKQQDQMQEISSYVRDNPHSTVKQICEALKVKEKLVMRMIREGRFVTDGISIEYPCESCGTPITSGRFCDKCNDDLAKQMQQTQQKMTAKVAAAAPQKKGSGMYSRDMGKKLS</sequence>
<keyword evidence="2" id="KW-0966">Cell projection</keyword>
<evidence type="ECO:0000256" key="1">
    <source>
        <dbReference type="SAM" id="MobiDB-lite"/>
    </source>
</evidence>
<feature type="compositionally biased region" description="Low complexity" evidence="1">
    <location>
        <begin position="114"/>
        <end position="126"/>
    </location>
</feature>
<dbReference type="EMBL" id="FQUG01000002">
    <property type="protein sequence ID" value="SHE31825.1"/>
    <property type="molecule type" value="Genomic_DNA"/>
</dbReference>
<protein>
    <submittedName>
        <fullName evidence="2">Flagellar operon protein TIGR03826</fullName>
    </submittedName>
</protein>
<dbReference type="Proteomes" id="UP000184404">
    <property type="component" value="Unassembled WGS sequence"/>
</dbReference>
<feature type="region of interest" description="Disordered" evidence="1">
    <location>
        <begin position="114"/>
        <end position="140"/>
    </location>
</feature>
<dbReference type="STRING" id="1123243.SAMN02745190_00143"/>
<keyword evidence="3" id="KW-1185">Reference proteome</keyword>
<organism evidence="2 3">
    <name type="scientific">Schwartzia succinivorans DSM 10502</name>
    <dbReference type="NCBI Taxonomy" id="1123243"/>
    <lineage>
        <taxon>Bacteria</taxon>
        <taxon>Bacillati</taxon>
        <taxon>Bacillota</taxon>
        <taxon>Negativicutes</taxon>
        <taxon>Selenomonadales</taxon>
        <taxon>Selenomonadaceae</taxon>
        <taxon>Schwartzia</taxon>
    </lineage>
</organism>
<evidence type="ECO:0000313" key="2">
    <source>
        <dbReference type="EMBL" id="SHE31825.1"/>
    </source>
</evidence>
<dbReference type="OrthoDB" id="1739831at2"/>
<accession>A0A1M4SHY8</accession>
<dbReference type="AlphaFoldDB" id="A0A1M4SHY8"/>
<proteinExistence type="predicted"/>
<keyword evidence="2" id="KW-0969">Cilium</keyword>
<dbReference type="RefSeq" id="WP_072934271.1">
    <property type="nucleotide sequence ID" value="NZ_FQUG01000002.1"/>
</dbReference>
<reference evidence="2 3" key="1">
    <citation type="submission" date="2016-11" db="EMBL/GenBank/DDBJ databases">
        <authorList>
            <person name="Jaros S."/>
            <person name="Januszkiewicz K."/>
            <person name="Wedrychowicz H."/>
        </authorList>
    </citation>
    <scope>NUCLEOTIDE SEQUENCE [LARGE SCALE GENOMIC DNA]</scope>
    <source>
        <strain evidence="2 3">DSM 10502</strain>
    </source>
</reference>
<name>A0A1M4SHY8_9FIRM</name>
<gene>
    <name evidence="2" type="ORF">SAMN02745190_00143</name>
</gene>